<keyword evidence="4" id="KW-0408">Iron</keyword>
<dbReference type="CDD" id="cd12108">
    <property type="entry name" value="Hr-like"/>
    <property type="match status" value="1"/>
</dbReference>
<feature type="domain" description="Hemerythrin-like" evidence="5">
    <location>
        <begin position="19"/>
        <end position="154"/>
    </location>
</feature>
<dbReference type="InterPro" id="IPR012312">
    <property type="entry name" value="Hemerythrin-like"/>
</dbReference>
<evidence type="ECO:0000256" key="1">
    <source>
        <dbReference type="ARBA" id="ARBA00004496"/>
    </source>
</evidence>
<dbReference type="GO" id="GO:0005737">
    <property type="term" value="C:cytoplasm"/>
    <property type="evidence" value="ECO:0007669"/>
    <property type="project" value="UniProtKB-SubCell"/>
</dbReference>
<organism evidence="6 7">
    <name type="scientific">Pseudidiomarina aquimaris</name>
    <dbReference type="NCBI Taxonomy" id="641841"/>
    <lineage>
        <taxon>Bacteria</taxon>
        <taxon>Pseudomonadati</taxon>
        <taxon>Pseudomonadota</taxon>
        <taxon>Gammaproteobacteria</taxon>
        <taxon>Alteromonadales</taxon>
        <taxon>Idiomarinaceae</taxon>
        <taxon>Pseudidiomarina</taxon>
    </lineage>
</organism>
<evidence type="ECO:0000259" key="5">
    <source>
        <dbReference type="Pfam" id="PF01814"/>
    </source>
</evidence>
<evidence type="ECO:0000256" key="4">
    <source>
        <dbReference type="ARBA" id="ARBA00023004"/>
    </source>
</evidence>
<proteinExistence type="predicted"/>
<evidence type="ECO:0000256" key="3">
    <source>
        <dbReference type="ARBA" id="ARBA00022723"/>
    </source>
</evidence>
<dbReference type="AlphaFoldDB" id="A0A432XCL0"/>
<dbReference type="RefSeq" id="WP_126834591.1">
    <property type="nucleotide sequence ID" value="NZ_PIPT01000009.1"/>
</dbReference>
<dbReference type="Gene3D" id="1.20.120.520">
    <property type="entry name" value="nmb1532 protein domain like"/>
    <property type="match status" value="1"/>
</dbReference>
<dbReference type="PANTHER" id="PTHR36438">
    <property type="entry name" value="IRON-SULFUR CLUSTER REPAIR PROTEIN YTFE"/>
    <property type="match status" value="1"/>
</dbReference>
<sequence>MYQALIEQWQKASSQELIQHILANFHEKHRQQVPELIQLARKVEEVHNDHEAVPTGLADLLSEMLNELESHMMKEEQILFPMLAGGIYPSGPIAVMEEEHGEHERMLAQLNTLTNNGKAPRGACGSWIMLYEGTQELINDLQQHIALENHVLFREPQVTPQHGKDFCCGSCQ</sequence>
<evidence type="ECO:0000313" key="6">
    <source>
        <dbReference type="EMBL" id="RUO46376.1"/>
    </source>
</evidence>
<dbReference type="InterPro" id="IPR019903">
    <property type="entry name" value="RIC_family"/>
</dbReference>
<accession>A0A432XCL0</accession>
<keyword evidence="2" id="KW-0963">Cytoplasm</keyword>
<evidence type="ECO:0000256" key="2">
    <source>
        <dbReference type="ARBA" id="ARBA00022490"/>
    </source>
</evidence>
<comment type="caution">
    <text evidence="6">The sequence shown here is derived from an EMBL/GenBank/DDBJ whole genome shotgun (WGS) entry which is preliminary data.</text>
</comment>
<dbReference type="Pfam" id="PF01814">
    <property type="entry name" value="Hemerythrin"/>
    <property type="match status" value="1"/>
</dbReference>
<protein>
    <recommendedName>
        <fullName evidence="5">Hemerythrin-like domain-containing protein</fullName>
    </recommendedName>
</protein>
<keyword evidence="7" id="KW-1185">Reference proteome</keyword>
<dbReference type="GO" id="GO:0046872">
    <property type="term" value="F:metal ion binding"/>
    <property type="evidence" value="ECO:0007669"/>
    <property type="project" value="UniProtKB-KW"/>
</dbReference>
<evidence type="ECO:0000313" key="7">
    <source>
        <dbReference type="Proteomes" id="UP000286678"/>
    </source>
</evidence>
<name>A0A432XCL0_9GAMM</name>
<keyword evidence="3" id="KW-0479">Metal-binding</keyword>
<dbReference type="Proteomes" id="UP000286678">
    <property type="component" value="Unassembled WGS sequence"/>
</dbReference>
<reference evidence="7" key="1">
    <citation type="journal article" date="2018" name="Front. Microbiol.">
        <title>Genome-Based Analysis Reveals the Taxonomy and Diversity of the Family Idiomarinaceae.</title>
        <authorList>
            <person name="Liu Y."/>
            <person name="Lai Q."/>
            <person name="Shao Z."/>
        </authorList>
    </citation>
    <scope>NUCLEOTIDE SEQUENCE [LARGE SCALE GENOMIC DNA]</scope>
    <source>
        <strain evidence="7">SW15</strain>
    </source>
</reference>
<dbReference type="PANTHER" id="PTHR36438:SF1">
    <property type="entry name" value="IRON-SULFUR CLUSTER REPAIR PROTEIN YTFE"/>
    <property type="match status" value="1"/>
</dbReference>
<gene>
    <name evidence="6" type="ORF">CWE21_11495</name>
</gene>
<comment type="subcellular location">
    <subcellularLocation>
        <location evidence="1">Cytoplasm</location>
    </subcellularLocation>
</comment>
<dbReference type="OrthoDB" id="9797132at2"/>
<dbReference type="EMBL" id="PIPT01000009">
    <property type="protein sequence ID" value="RUO46376.1"/>
    <property type="molecule type" value="Genomic_DNA"/>
</dbReference>